<dbReference type="PANTHER" id="PTHR47816">
    <property type="entry name" value="RIBOSOMAL RNA SMALL SUBUNIT METHYLTRANSFERASE C"/>
    <property type="match status" value="1"/>
</dbReference>
<dbReference type="Pfam" id="PF05175">
    <property type="entry name" value="MTS"/>
    <property type="match status" value="1"/>
</dbReference>
<protein>
    <submittedName>
        <fullName evidence="4">16S rRNA m(2)G 1207 methyltransferase</fullName>
    </submittedName>
</protein>
<dbReference type="GO" id="GO:0008757">
    <property type="term" value="F:S-adenosylmethionine-dependent methyltransferase activity"/>
    <property type="evidence" value="ECO:0007669"/>
    <property type="project" value="InterPro"/>
</dbReference>
<keyword evidence="5" id="KW-1185">Reference proteome</keyword>
<organism evidence="4 5">
    <name type="scientific">Bogoriella caseilytica</name>
    <dbReference type="NCBI Taxonomy" id="56055"/>
    <lineage>
        <taxon>Bacteria</taxon>
        <taxon>Bacillati</taxon>
        <taxon>Actinomycetota</taxon>
        <taxon>Actinomycetes</taxon>
        <taxon>Micrococcales</taxon>
        <taxon>Bogoriellaceae</taxon>
        <taxon>Bogoriella</taxon>
    </lineage>
</organism>
<accession>A0A3N2B9P6</accession>
<reference evidence="4 5" key="1">
    <citation type="submission" date="2018-11" db="EMBL/GenBank/DDBJ databases">
        <title>Sequencing the genomes of 1000 actinobacteria strains.</title>
        <authorList>
            <person name="Klenk H.-P."/>
        </authorList>
    </citation>
    <scope>NUCLEOTIDE SEQUENCE [LARGE SCALE GENOMIC DNA]</scope>
    <source>
        <strain evidence="4 5">DSM 11294</strain>
    </source>
</reference>
<dbReference type="CDD" id="cd02440">
    <property type="entry name" value="AdoMet_MTases"/>
    <property type="match status" value="1"/>
</dbReference>
<evidence type="ECO:0000313" key="4">
    <source>
        <dbReference type="EMBL" id="ROR71862.1"/>
    </source>
</evidence>
<feature type="domain" description="Methyltransferase small" evidence="3">
    <location>
        <begin position="61"/>
        <end position="229"/>
    </location>
</feature>
<dbReference type="PANTHER" id="PTHR47816:SF4">
    <property type="entry name" value="RIBOSOMAL RNA SMALL SUBUNIT METHYLTRANSFERASE C"/>
    <property type="match status" value="1"/>
</dbReference>
<keyword evidence="1 4" id="KW-0489">Methyltransferase</keyword>
<dbReference type="GO" id="GO:0032259">
    <property type="term" value="P:methylation"/>
    <property type="evidence" value="ECO:0007669"/>
    <property type="project" value="UniProtKB-KW"/>
</dbReference>
<dbReference type="InterPro" id="IPR029063">
    <property type="entry name" value="SAM-dependent_MTases_sf"/>
</dbReference>
<sequence>MACAAYHREPLSPGLSGAGPVRRPPGYRSRVSQHEHYFSAEPASRGELRTLRLHLRGREVAVQVAGGVFSPDRLDLGTRVLLDAVPDPATEGLLLDLGCGWGPITLALAMASPAARVLAVDVNARARDLTARNAADLGLQNVEVLTPEEAVAAVDAAGGLTELWSNPPIRIGKPALHELLLTWLPRLHAEGRAQLVVSKNLGGDSLHRWMQKQSWTVDRISSSKGFRILTVRR</sequence>
<evidence type="ECO:0000256" key="1">
    <source>
        <dbReference type="ARBA" id="ARBA00022603"/>
    </source>
</evidence>
<evidence type="ECO:0000313" key="5">
    <source>
        <dbReference type="Proteomes" id="UP000280668"/>
    </source>
</evidence>
<dbReference type="InterPro" id="IPR046977">
    <property type="entry name" value="RsmC/RlmG"/>
</dbReference>
<dbReference type="EMBL" id="RKHK01000001">
    <property type="protein sequence ID" value="ROR71862.1"/>
    <property type="molecule type" value="Genomic_DNA"/>
</dbReference>
<evidence type="ECO:0000259" key="3">
    <source>
        <dbReference type="Pfam" id="PF05175"/>
    </source>
</evidence>
<keyword evidence="2 4" id="KW-0808">Transferase</keyword>
<dbReference type="Proteomes" id="UP000280668">
    <property type="component" value="Unassembled WGS sequence"/>
</dbReference>
<gene>
    <name evidence="4" type="ORF">EDD31_0200</name>
</gene>
<dbReference type="InterPro" id="IPR007848">
    <property type="entry name" value="Small_mtfrase_dom"/>
</dbReference>
<dbReference type="Gene3D" id="3.40.50.150">
    <property type="entry name" value="Vaccinia Virus protein VP39"/>
    <property type="match status" value="1"/>
</dbReference>
<dbReference type="SUPFAM" id="SSF53335">
    <property type="entry name" value="S-adenosyl-L-methionine-dependent methyltransferases"/>
    <property type="match status" value="1"/>
</dbReference>
<name>A0A3N2B9P6_9MICO</name>
<dbReference type="AlphaFoldDB" id="A0A3N2B9P6"/>
<comment type="caution">
    <text evidence="4">The sequence shown here is derived from an EMBL/GenBank/DDBJ whole genome shotgun (WGS) entry which is preliminary data.</text>
</comment>
<evidence type="ECO:0000256" key="2">
    <source>
        <dbReference type="ARBA" id="ARBA00022679"/>
    </source>
</evidence>
<proteinExistence type="predicted"/>